<evidence type="ECO:0008006" key="5">
    <source>
        <dbReference type="Google" id="ProtNLM"/>
    </source>
</evidence>
<keyword evidence="2" id="KW-1133">Transmembrane helix</keyword>
<gene>
    <name evidence="3" type="ORF">G6034_03655</name>
</gene>
<accession>A0A7Y7IEV8</accession>
<feature type="region of interest" description="Disordered" evidence="1">
    <location>
        <begin position="1"/>
        <end position="20"/>
    </location>
</feature>
<reference evidence="3 4" key="1">
    <citation type="submission" date="2020-02" db="EMBL/GenBank/DDBJ databases">
        <title>Genome sequence of strain AETb3-4.</title>
        <authorList>
            <person name="Gao J."/>
            <person name="Zhang X."/>
        </authorList>
    </citation>
    <scope>NUCLEOTIDE SEQUENCE [LARGE SCALE GENOMIC DNA]</scope>
    <source>
        <strain evidence="3 4">AETb3-4</strain>
    </source>
</reference>
<evidence type="ECO:0000313" key="3">
    <source>
        <dbReference type="EMBL" id="NVM94018.1"/>
    </source>
</evidence>
<dbReference type="EMBL" id="JAAMFM010000003">
    <property type="protein sequence ID" value="NVM94018.1"/>
    <property type="molecule type" value="Genomic_DNA"/>
</dbReference>
<feature type="compositionally biased region" description="Polar residues" evidence="1">
    <location>
        <begin position="1"/>
        <end position="17"/>
    </location>
</feature>
<keyword evidence="2" id="KW-0812">Transmembrane</keyword>
<evidence type="ECO:0000313" key="4">
    <source>
        <dbReference type="Proteomes" id="UP000543556"/>
    </source>
</evidence>
<feature type="transmembrane region" description="Helical" evidence="2">
    <location>
        <begin position="116"/>
        <end position="133"/>
    </location>
</feature>
<keyword evidence="2" id="KW-0472">Membrane</keyword>
<feature type="transmembrane region" description="Helical" evidence="2">
    <location>
        <begin position="139"/>
        <end position="158"/>
    </location>
</feature>
<sequence>MSNMPMPSYNPEWSQQPIPAAPTKPKQVRWAFQLVIAAAALQVIAAIFGVVYVSSDKFRQSAAATIAKQNLPANAKANDLVQVAVTTTIGVLIATAVVAVALYIVIGLFINKGAGWARITGLVLAVISLSRLIGLTMPAGIFTVLQVLAGIAAIILCFSRPGSQYFTDSRNFRKAGKIG</sequence>
<evidence type="ECO:0000256" key="2">
    <source>
        <dbReference type="SAM" id="Phobius"/>
    </source>
</evidence>
<keyword evidence="4" id="KW-1185">Reference proteome</keyword>
<dbReference type="Proteomes" id="UP000543556">
    <property type="component" value="Unassembled WGS sequence"/>
</dbReference>
<feature type="transmembrane region" description="Helical" evidence="2">
    <location>
        <begin position="30"/>
        <end position="53"/>
    </location>
</feature>
<comment type="caution">
    <text evidence="3">The sequence shown here is derived from an EMBL/GenBank/DDBJ whole genome shotgun (WGS) entry which is preliminary data.</text>
</comment>
<evidence type="ECO:0000256" key="1">
    <source>
        <dbReference type="SAM" id="MobiDB-lite"/>
    </source>
</evidence>
<organism evidence="3 4">
    <name type="scientific">Arthrobacter wenxiniae</name>
    <dbReference type="NCBI Taxonomy" id="2713570"/>
    <lineage>
        <taxon>Bacteria</taxon>
        <taxon>Bacillati</taxon>
        <taxon>Actinomycetota</taxon>
        <taxon>Actinomycetes</taxon>
        <taxon>Micrococcales</taxon>
        <taxon>Micrococcaceae</taxon>
        <taxon>Arthrobacter</taxon>
    </lineage>
</organism>
<name>A0A7Y7IEV8_9MICC</name>
<feature type="transmembrane region" description="Helical" evidence="2">
    <location>
        <begin position="80"/>
        <end position="109"/>
    </location>
</feature>
<dbReference type="AlphaFoldDB" id="A0A7Y7IEV8"/>
<protein>
    <recommendedName>
        <fullName evidence="5">DUF4064 domain-containing protein</fullName>
    </recommendedName>
</protein>
<proteinExistence type="predicted"/>
<dbReference type="RefSeq" id="WP_176633747.1">
    <property type="nucleotide sequence ID" value="NZ_JAAMFM010000003.1"/>
</dbReference>